<proteinExistence type="inferred from homology"/>
<dbReference type="InterPro" id="IPR050061">
    <property type="entry name" value="MurCDEF_pg_biosynth"/>
</dbReference>
<evidence type="ECO:0000313" key="19">
    <source>
        <dbReference type="Proteomes" id="UP000005096"/>
    </source>
</evidence>
<dbReference type="Pfam" id="PF01225">
    <property type="entry name" value="Mur_ligase"/>
    <property type="match status" value="1"/>
</dbReference>
<keyword evidence="6 14" id="KW-0132">Cell division</keyword>
<evidence type="ECO:0000256" key="14">
    <source>
        <dbReference type="HAMAP-Rule" id="MF_00046"/>
    </source>
</evidence>
<dbReference type="InterPro" id="IPR036615">
    <property type="entry name" value="Mur_ligase_C_dom_sf"/>
</dbReference>
<keyword evidence="8 14" id="KW-0067">ATP-binding</keyword>
<accession>E3D100</accession>
<organism evidence="18 19">
    <name type="scientific">Aminomonas paucivorans DSM 12260</name>
    <dbReference type="NCBI Taxonomy" id="584708"/>
    <lineage>
        <taxon>Bacteria</taxon>
        <taxon>Thermotogati</taxon>
        <taxon>Synergistota</taxon>
        <taxon>Synergistia</taxon>
        <taxon>Synergistales</taxon>
        <taxon>Synergistaceae</taxon>
        <taxon>Aminomonas</taxon>
    </lineage>
</organism>
<evidence type="ECO:0000256" key="1">
    <source>
        <dbReference type="ARBA" id="ARBA00004496"/>
    </source>
</evidence>
<dbReference type="EMBL" id="CM001022">
    <property type="protein sequence ID" value="EFQ23906.1"/>
    <property type="molecule type" value="Genomic_DNA"/>
</dbReference>
<dbReference type="Pfam" id="PF08245">
    <property type="entry name" value="Mur_ligase_M"/>
    <property type="match status" value="1"/>
</dbReference>
<dbReference type="GO" id="GO:0051301">
    <property type="term" value="P:cell division"/>
    <property type="evidence" value="ECO:0007669"/>
    <property type="project" value="UniProtKB-KW"/>
</dbReference>
<dbReference type="GO" id="GO:0008360">
    <property type="term" value="P:regulation of cell shape"/>
    <property type="evidence" value="ECO:0007669"/>
    <property type="project" value="UniProtKB-KW"/>
</dbReference>
<evidence type="ECO:0000256" key="5">
    <source>
        <dbReference type="ARBA" id="ARBA00022598"/>
    </source>
</evidence>
<dbReference type="eggNOG" id="COG0773">
    <property type="taxonomic scope" value="Bacteria"/>
</dbReference>
<name>E3D100_9BACT</name>
<dbReference type="SUPFAM" id="SSF51984">
    <property type="entry name" value="MurCD N-terminal domain"/>
    <property type="match status" value="1"/>
</dbReference>
<keyword evidence="12 14" id="KW-0961">Cell wall biogenesis/degradation</keyword>
<evidence type="ECO:0000256" key="11">
    <source>
        <dbReference type="ARBA" id="ARBA00023306"/>
    </source>
</evidence>
<dbReference type="HAMAP" id="MF_00046">
    <property type="entry name" value="MurC"/>
    <property type="match status" value="1"/>
</dbReference>
<protein>
    <recommendedName>
        <fullName evidence="3 14">UDP-N-acetylmuramate--L-alanine ligase</fullName>
        <ecNumber evidence="3 14">6.3.2.8</ecNumber>
    </recommendedName>
    <alternativeName>
        <fullName evidence="14">UDP-N-acetylmuramoyl-L-alanine synthetase</fullName>
    </alternativeName>
</protein>
<dbReference type="InterPro" id="IPR000713">
    <property type="entry name" value="Mur_ligase_N"/>
</dbReference>
<dbReference type="HOGENOM" id="CLU_028104_2_2_0"/>
<feature type="domain" description="Mur ligase C-terminal" evidence="16">
    <location>
        <begin position="327"/>
        <end position="458"/>
    </location>
</feature>
<dbReference type="Pfam" id="PF02875">
    <property type="entry name" value="Mur_ligase_C"/>
    <property type="match status" value="1"/>
</dbReference>
<comment type="pathway">
    <text evidence="2 14">Cell wall biogenesis; peptidoglycan biosynthesis.</text>
</comment>
<dbReference type="SUPFAM" id="SSF53623">
    <property type="entry name" value="MurD-like peptide ligases, catalytic domain"/>
    <property type="match status" value="1"/>
</dbReference>
<keyword evidence="9 14" id="KW-0133">Cell shape</keyword>
<comment type="function">
    <text evidence="14">Cell wall formation.</text>
</comment>
<comment type="subcellular location">
    <subcellularLocation>
        <location evidence="1 14">Cytoplasm</location>
    </subcellularLocation>
</comment>
<reference evidence="18 19" key="1">
    <citation type="journal article" date="2010" name="Stand. Genomic Sci.">
        <title>Non-contiguous finished genome sequence of Aminomonas paucivorans type strain (GLU-3).</title>
        <authorList>
            <person name="Pitluck S."/>
            <person name="Yasawong M."/>
            <person name="Held B."/>
            <person name="Lapidus A."/>
            <person name="Nolan M."/>
            <person name="Copeland A."/>
            <person name="Lucas S."/>
            <person name="Del Rio T.G."/>
            <person name="Tice H."/>
            <person name="Cheng J.F."/>
            <person name="Chertkov O."/>
            <person name="Goodwin L."/>
            <person name="Tapia R."/>
            <person name="Han C."/>
            <person name="Liolios K."/>
            <person name="Ivanova N."/>
            <person name="Mavromatis K."/>
            <person name="Ovchinnikova G."/>
            <person name="Pati A."/>
            <person name="Chen A."/>
            <person name="Palaniappan K."/>
            <person name="Land M."/>
            <person name="Hauser L."/>
            <person name="Chang Y.J."/>
            <person name="Jeffries C.D."/>
            <person name="Pukall R."/>
            <person name="Spring S."/>
            <person name="Rohde M."/>
            <person name="Sikorski J."/>
            <person name="Goker M."/>
            <person name="Woyke T."/>
            <person name="Bristow J."/>
            <person name="Eisen J.A."/>
            <person name="Markowitz V."/>
            <person name="Hugenholtz P."/>
            <person name="Kyrpides N.C."/>
            <person name="Klenk H.P."/>
        </authorList>
    </citation>
    <scope>NUCLEOTIDE SEQUENCE [LARGE SCALE GENOMIC DNA]</scope>
    <source>
        <strain evidence="18 19">DSM 12260</strain>
    </source>
</reference>
<dbReference type="GO" id="GO:0008763">
    <property type="term" value="F:UDP-N-acetylmuramate-L-alanine ligase activity"/>
    <property type="evidence" value="ECO:0007669"/>
    <property type="project" value="UniProtKB-UniRule"/>
</dbReference>
<dbReference type="PANTHER" id="PTHR43445">
    <property type="entry name" value="UDP-N-ACETYLMURAMATE--L-ALANINE LIGASE-RELATED"/>
    <property type="match status" value="1"/>
</dbReference>
<feature type="domain" description="Mur ligase central" evidence="17">
    <location>
        <begin position="119"/>
        <end position="305"/>
    </location>
</feature>
<evidence type="ECO:0000256" key="12">
    <source>
        <dbReference type="ARBA" id="ARBA00023316"/>
    </source>
</evidence>
<evidence type="ECO:0000256" key="3">
    <source>
        <dbReference type="ARBA" id="ARBA00012211"/>
    </source>
</evidence>
<dbReference type="InterPro" id="IPR004101">
    <property type="entry name" value="Mur_ligase_C"/>
</dbReference>
<evidence type="ECO:0000256" key="8">
    <source>
        <dbReference type="ARBA" id="ARBA00022840"/>
    </source>
</evidence>
<sequence length="485" mass="52343">MNKAFPLRLQSMHHIHLMGIGGAGMSGLALLLKDMGFAVSGCDMVHTSYAEKVVQHKIELVLGHHQDHLERFSPDLLVYTSAISEEHPEIRAARERGIPVARRAEVLSDLFNRRRGIGVAGTHGKTTTSSMIALIAENAGISPTVALGGELCDIGCNAKLGSGETMVAELDESDGSFELFSPEIAVVTNIDWDHVDHYPTYESVGDAFHRFALGKKPAGSLVLCAEDAGTRRLAERLHEDGLASETLYTYGWGTSWTWGATDVTPLPGGGIRCLVHFRGTPLGTLSLRVSGEHNVLNALAACAACSIVGIPFEVSCRALSTFKGAKRRLQRVGAAEGVEVYDDYGHHPREIHATLRALRGAFPHRRLLVLFQPHRFTRTAAMFREFATVLTGADRVLLLPVYGADETPIPGVGSHLIAEAFPKEGPTRLDLCGSFSEAVEVVLRERRDQDVVLTVGAGNVCLLGERILDSLKRESSLAHAVAVGA</sequence>
<dbReference type="Gene3D" id="3.90.190.20">
    <property type="entry name" value="Mur ligase, C-terminal domain"/>
    <property type="match status" value="1"/>
</dbReference>
<dbReference type="GO" id="GO:0005524">
    <property type="term" value="F:ATP binding"/>
    <property type="evidence" value="ECO:0007669"/>
    <property type="project" value="UniProtKB-UniRule"/>
</dbReference>
<dbReference type="AlphaFoldDB" id="E3D100"/>
<dbReference type="GO" id="GO:0009252">
    <property type="term" value="P:peptidoglycan biosynthetic process"/>
    <property type="evidence" value="ECO:0007669"/>
    <property type="project" value="UniProtKB-UniRule"/>
</dbReference>
<dbReference type="PaxDb" id="584708-Apau_1487"/>
<evidence type="ECO:0000313" key="18">
    <source>
        <dbReference type="EMBL" id="EFQ23906.1"/>
    </source>
</evidence>
<feature type="binding site" evidence="14">
    <location>
        <begin position="121"/>
        <end position="127"/>
    </location>
    <ligand>
        <name>ATP</name>
        <dbReference type="ChEBI" id="CHEBI:30616"/>
    </ligand>
</feature>
<dbReference type="Proteomes" id="UP000005096">
    <property type="component" value="Chromosome"/>
</dbReference>
<evidence type="ECO:0000256" key="10">
    <source>
        <dbReference type="ARBA" id="ARBA00022984"/>
    </source>
</evidence>
<evidence type="ECO:0000259" key="16">
    <source>
        <dbReference type="Pfam" id="PF02875"/>
    </source>
</evidence>
<dbReference type="Gene3D" id="3.40.50.720">
    <property type="entry name" value="NAD(P)-binding Rossmann-like Domain"/>
    <property type="match status" value="1"/>
</dbReference>
<keyword evidence="7 14" id="KW-0547">Nucleotide-binding</keyword>
<dbReference type="Gene3D" id="3.40.1190.10">
    <property type="entry name" value="Mur-like, catalytic domain"/>
    <property type="match status" value="1"/>
</dbReference>
<dbReference type="GO" id="GO:0071555">
    <property type="term" value="P:cell wall organization"/>
    <property type="evidence" value="ECO:0007669"/>
    <property type="project" value="UniProtKB-KW"/>
</dbReference>
<feature type="domain" description="Mur ligase N-terminal catalytic" evidence="15">
    <location>
        <begin position="14"/>
        <end position="114"/>
    </location>
</feature>
<keyword evidence="5 14" id="KW-0436">Ligase</keyword>
<dbReference type="GO" id="GO:0005737">
    <property type="term" value="C:cytoplasm"/>
    <property type="evidence" value="ECO:0007669"/>
    <property type="project" value="UniProtKB-SubCell"/>
</dbReference>
<dbReference type="InterPro" id="IPR036565">
    <property type="entry name" value="Mur-like_cat_sf"/>
</dbReference>
<comment type="similarity">
    <text evidence="14">Belongs to the MurCDEF family.</text>
</comment>
<keyword evidence="10 14" id="KW-0573">Peptidoglycan synthesis</keyword>
<dbReference type="PANTHER" id="PTHR43445:SF3">
    <property type="entry name" value="UDP-N-ACETYLMURAMATE--L-ALANINE LIGASE"/>
    <property type="match status" value="1"/>
</dbReference>
<comment type="catalytic activity">
    <reaction evidence="13 14">
        <text>UDP-N-acetyl-alpha-D-muramate + L-alanine + ATP = UDP-N-acetyl-alpha-D-muramoyl-L-alanine + ADP + phosphate + H(+)</text>
        <dbReference type="Rhea" id="RHEA:23372"/>
        <dbReference type="ChEBI" id="CHEBI:15378"/>
        <dbReference type="ChEBI" id="CHEBI:30616"/>
        <dbReference type="ChEBI" id="CHEBI:43474"/>
        <dbReference type="ChEBI" id="CHEBI:57972"/>
        <dbReference type="ChEBI" id="CHEBI:70757"/>
        <dbReference type="ChEBI" id="CHEBI:83898"/>
        <dbReference type="ChEBI" id="CHEBI:456216"/>
        <dbReference type="EC" id="6.3.2.8"/>
    </reaction>
</comment>
<evidence type="ECO:0000256" key="7">
    <source>
        <dbReference type="ARBA" id="ARBA00022741"/>
    </source>
</evidence>
<evidence type="ECO:0000256" key="6">
    <source>
        <dbReference type="ARBA" id="ARBA00022618"/>
    </source>
</evidence>
<gene>
    <name evidence="14" type="primary">murC</name>
    <name evidence="18" type="ORF">Apau_1487</name>
</gene>
<evidence type="ECO:0000259" key="17">
    <source>
        <dbReference type="Pfam" id="PF08245"/>
    </source>
</evidence>
<keyword evidence="11 14" id="KW-0131">Cell cycle</keyword>
<evidence type="ECO:0000256" key="4">
    <source>
        <dbReference type="ARBA" id="ARBA00022490"/>
    </source>
</evidence>
<dbReference type="EC" id="6.3.2.8" evidence="3 14"/>
<evidence type="ECO:0000256" key="2">
    <source>
        <dbReference type="ARBA" id="ARBA00004752"/>
    </source>
</evidence>
<dbReference type="NCBIfam" id="TIGR01082">
    <property type="entry name" value="murC"/>
    <property type="match status" value="1"/>
</dbReference>
<keyword evidence="19" id="KW-1185">Reference proteome</keyword>
<dbReference type="UniPathway" id="UPA00219"/>
<dbReference type="SUPFAM" id="SSF53244">
    <property type="entry name" value="MurD-like peptide ligases, peptide-binding domain"/>
    <property type="match status" value="1"/>
</dbReference>
<dbReference type="STRING" id="584708.Apau_1487"/>
<dbReference type="InterPro" id="IPR013221">
    <property type="entry name" value="Mur_ligase_cen"/>
</dbReference>
<evidence type="ECO:0000259" key="15">
    <source>
        <dbReference type="Pfam" id="PF01225"/>
    </source>
</evidence>
<evidence type="ECO:0000256" key="13">
    <source>
        <dbReference type="ARBA" id="ARBA00047833"/>
    </source>
</evidence>
<keyword evidence="4 14" id="KW-0963">Cytoplasm</keyword>
<evidence type="ECO:0000256" key="9">
    <source>
        <dbReference type="ARBA" id="ARBA00022960"/>
    </source>
</evidence>
<dbReference type="InterPro" id="IPR005758">
    <property type="entry name" value="UDP-N-AcMur_Ala_ligase_MurC"/>
</dbReference>